<dbReference type="InterPro" id="IPR004101">
    <property type="entry name" value="Mur_ligase_C"/>
</dbReference>
<dbReference type="PANTHER" id="PTHR43692:SF1">
    <property type="entry name" value="UDP-N-ACETYLMURAMOYLALANINE--D-GLUTAMATE LIGASE"/>
    <property type="match status" value="1"/>
</dbReference>
<keyword evidence="7 8" id="KW-0131">Cell cycle</keyword>
<keyword evidence="5 7" id="KW-0547">Nucleotide-binding</keyword>
<evidence type="ECO:0000256" key="8">
    <source>
        <dbReference type="RuleBase" id="RU003664"/>
    </source>
</evidence>
<evidence type="ECO:0000313" key="12">
    <source>
        <dbReference type="Proteomes" id="UP000553459"/>
    </source>
</evidence>
<evidence type="ECO:0000259" key="9">
    <source>
        <dbReference type="Pfam" id="PF02875"/>
    </source>
</evidence>
<dbReference type="AlphaFoldDB" id="A0A845Q1T3"/>
<gene>
    <name evidence="7 11" type="primary">murD</name>
    <name evidence="11" type="ORF">GNY06_13185</name>
</gene>
<comment type="function">
    <text evidence="7 8">Cell wall formation. Catalyzes the addition of glutamate to the nucleotide precursor UDP-N-acetylmuramoyl-L-alanine (UMA).</text>
</comment>
<organism evidence="11 12">
    <name type="scientific">Elizabethkingia argenteiflava</name>
    <dbReference type="NCBI Taxonomy" id="2681556"/>
    <lineage>
        <taxon>Bacteria</taxon>
        <taxon>Pseudomonadati</taxon>
        <taxon>Bacteroidota</taxon>
        <taxon>Flavobacteriia</taxon>
        <taxon>Flavobacteriales</taxon>
        <taxon>Weeksellaceae</taxon>
        <taxon>Elizabethkingia</taxon>
    </lineage>
</organism>
<dbReference type="InterPro" id="IPR005762">
    <property type="entry name" value="MurD"/>
</dbReference>
<keyword evidence="6 7" id="KW-0067">ATP-binding</keyword>
<comment type="caution">
    <text evidence="11">The sequence shown here is derived from an EMBL/GenBank/DDBJ whole genome shotgun (WGS) entry which is preliminary data.</text>
</comment>
<accession>A0A845Q1T3</accession>
<evidence type="ECO:0000313" key="11">
    <source>
        <dbReference type="EMBL" id="NAW52290.1"/>
    </source>
</evidence>
<dbReference type="EC" id="6.3.2.9" evidence="7 8"/>
<name>A0A845Q1T3_9FLAO</name>
<evidence type="ECO:0000256" key="4">
    <source>
        <dbReference type="ARBA" id="ARBA00022598"/>
    </source>
</evidence>
<dbReference type="GO" id="GO:0008360">
    <property type="term" value="P:regulation of cell shape"/>
    <property type="evidence" value="ECO:0007669"/>
    <property type="project" value="UniProtKB-KW"/>
</dbReference>
<keyword evidence="7 8" id="KW-0573">Peptidoglycan synthesis</keyword>
<evidence type="ECO:0000256" key="7">
    <source>
        <dbReference type="HAMAP-Rule" id="MF_00639"/>
    </source>
</evidence>
<evidence type="ECO:0000256" key="3">
    <source>
        <dbReference type="ARBA" id="ARBA00022490"/>
    </source>
</evidence>
<dbReference type="GO" id="GO:0009252">
    <property type="term" value="P:peptidoglycan biosynthetic process"/>
    <property type="evidence" value="ECO:0007669"/>
    <property type="project" value="UniProtKB-UniRule"/>
</dbReference>
<keyword evidence="3 7" id="KW-0963">Cytoplasm</keyword>
<dbReference type="InterPro" id="IPR036565">
    <property type="entry name" value="Mur-like_cat_sf"/>
</dbReference>
<sequence>MEEHKKLQNKKMNIVVLGGGESGVGAAFLAKKKGLDVFLSDRGSIRDQYKKILQDHAIDFEEENHDEDRILAADWVIKSPGIPKKAEIVGKINQRGIRLSSELEFAYHFTEAKIIAVTGSNGKTTTTSLIYHILKNDGYNVGLGGNIGRSFAYQVATENYDYYVLEVSSFQLDDIQNFRPYISLLLNLSQDHLDQYNYNYEEYALAKFRIAENQENDDYFIYNKDDEMSQRLLQSLEINAKMLPFSMKERQEQGGYSVGNELVVKLKEQFRMKVSDLSLVGNHNVANSLAASIAGKLLNISNESIRNSLMTFQAVPHRLEQVAVIDGVKYINDSKATNVNAAYYALESVKYPAIWIVGGVDKGNDYAEIESLVKKKVRAIVCLGLDNEKIVQFFQNKKDLIFETSSMEECVRLCKNIAQSGDTVLLAPCCSSFDLFTSYEDRGDQFKKYVLEQIEYKAD</sequence>
<dbReference type="InterPro" id="IPR036615">
    <property type="entry name" value="Mur_ligase_C_dom_sf"/>
</dbReference>
<feature type="domain" description="Mur ligase central" evidence="10">
    <location>
        <begin position="117"/>
        <end position="294"/>
    </location>
</feature>
<keyword evidence="7 8" id="KW-0132">Cell division</keyword>
<dbReference type="Pfam" id="PF21377">
    <property type="entry name" value="MurD_N"/>
    <property type="match status" value="1"/>
</dbReference>
<keyword evidence="12" id="KW-1185">Reference proteome</keyword>
<evidence type="ECO:0000259" key="10">
    <source>
        <dbReference type="Pfam" id="PF08245"/>
    </source>
</evidence>
<protein>
    <recommendedName>
        <fullName evidence="7 8">UDP-N-acetylmuramoylalanine--D-glutamate ligase</fullName>
        <ecNumber evidence="7 8">6.3.2.9</ecNumber>
    </recommendedName>
    <alternativeName>
        <fullName evidence="7">D-glutamic acid-adding enzyme</fullName>
    </alternativeName>
    <alternativeName>
        <fullName evidence="7">UDP-N-acetylmuramoyl-L-alanyl-D-glutamate synthetase</fullName>
    </alternativeName>
</protein>
<comment type="similarity">
    <text evidence="7">Belongs to the MurCDEF family.</text>
</comment>
<feature type="domain" description="Mur ligase C-terminal" evidence="9">
    <location>
        <begin position="317"/>
        <end position="430"/>
    </location>
</feature>
<dbReference type="InterPro" id="IPR013221">
    <property type="entry name" value="Mur_ligase_cen"/>
</dbReference>
<dbReference type="GO" id="GO:0051301">
    <property type="term" value="P:cell division"/>
    <property type="evidence" value="ECO:0007669"/>
    <property type="project" value="UniProtKB-KW"/>
</dbReference>
<dbReference type="SUPFAM" id="SSF53244">
    <property type="entry name" value="MurD-like peptide ligases, peptide-binding domain"/>
    <property type="match status" value="1"/>
</dbReference>
<comment type="pathway">
    <text evidence="2 7 8">Cell wall biogenesis; peptidoglycan biosynthesis.</text>
</comment>
<keyword evidence="7 8" id="KW-0133">Cell shape</keyword>
<dbReference type="Proteomes" id="UP000553459">
    <property type="component" value="Unassembled WGS sequence"/>
</dbReference>
<dbReference type="SUPFAM" id="SSF53623">
    <property type="entry name" value="MurD-like peptide ligases, catalytic domain"/>
    <property type="match status" value="1"/>
</dbReference>
<dbReference type="SUPFAM" id="SSF51984">
    <property type="entry name" value="MurCD N-terminal domain"/>
    <property type="match status" value="1"/>
</dbReference>
<proteinExistence type="inferred from homology"/>
<evidence type="ECO:0000256" key="2">
    <source>
        <dbReference type="ARBA" id="ARBA00004752"/>
    </source>
</evidence>
<dbReference type="GO" id="GO:0008764">
    <property type="term" value="F:UDP-N-acetylmuramoylalanine-D-glutamate ligase activity"/>
    <property type="evidence" value="ECO:0007669"/>
    <property type="project" value="UniProtKB-UniRule"/>
</dbReference>
<dbReference type="Gene3D" id="3.40.1190.10">
    <property type="entry name" value="Mur-like, catalytic domain"/>
    <property type="match status" value="1"/>
</dbReference>
<dbReference type="Gene3D" id="3.90.190.20">
    <property type="entry name" value="Mur ligase, C-terminal domain"/>
    <property type="match status" value="1"/>
</dbReference>
<dbReference type="PANTHER" id="PTHR43692">
    <property type="entry name" value="UDP-N-ACETYLMURAMOYLALANINE--D-GLUTAMATE LIGASE"/>
    <property type="match status" value="1"/>
</dbReference>
<dbReference type="NCBIfam" id="TIGR01087">
    <property type="entry name" value="murD"/>
    <property type="match status" value="1"/>
</dbReference>
<dbReference type="GO" id="GO:0071555">
    <property type="term" value="P:cell wall organization"/>
    <property type="evidence" value="ECO:0007669"/>
    <property type="project" value="UniProtKB-KW"/>
</dbReference>
<keyword evidence="7 8" id="KW-0961">Cell wall biogenesis/degradation</keyword>
<reference evidence="11 12" key="1">
    <citation type="submission" date="2019-11" db="EMBL/GenBank/DDBJ databases">
        <title>Characterization of Elizabethkingia argenteiflava sp. nov., isolated from inner surface of Soybean Pods.</title>
        <authorList>
            <person name="Mo S."/>
        </authorList>
    </citation>
    <scope>NUCLEOTIDE SEQUENCE [LARGE SCALE GENOMIC DNA]</scope>
    <source>
        <strain evidence="11 12">YB22</strain>
    </source>
</reference>
<comment type="catalytic activity">
    <reaction evidence="7 8">
        <text>UDP-N-acetyl-alpha-D-muramoyl-L-alanine + D-glutamate + ATP = UDP-N-acetyl-alpha-D-muramoyl-L-alanyl-D-glutamate + ADP + phosphate + H(+)</text>
        <dbReference type="Rhea" id="RHEA:16429"/>
        <dbReference type="ChEBI" id="CHEBI:15378"/>
        <dbReference type="ChEBI" id="CHEBI:29986"/>
        <dbReference type="ChEBI" id="CHEBI:30616"/>
        <dbReference type="ChEBI" id="CHEBI:43474"/>
        <dbReference type="ChEBI" id="CHEBI:83898"/>
        <dbReference type="ChEBI" id="CHEBI:83900"/>
        <dbReference type="ChEBI" id="CHEBI:456216"/>
        <dbReference type="EC" id="6.3.2.9"/>
    </reaction>
</comment>
<dbReference type="UniPathway" id="UPA00219"/>
<evidence type="ECO:0000256" key="6">
    <source>
        <dbReference type="ARBA" id="ARBA00022840"/>
    </source>
</evidence>
<dbReference type="Gene3D" id="3.40.50.720">
    <property type="entry name" value="NAD(P)-binding Rossmann-like Domain"/>
    <property type="match status" value="1"/>
</dbReference>
<dbReference type="GO" id="GO:0005524">
    <property type="term" value="F:ATP binding"/>
    <property type="evidence" value="ECO:0007669"/>
    <property type="project" value="UniProtKB-UniRule"/>
</dbReference>
<dbReference type="Pfam" id="PF08245">
    <property type="entry name" value="Mur_ligase_M"/>
    <property type="match status" value="1"/>
</dbReference>
<feature type="binding site" evidence="7">
    <location>
        <begin position="119"/>
        <end position="125"/>
    </location>
    <ligand>
        <name>ATP</name>
        <dbReference type="ChEBI" id="CHEBI:30616"/>
    </ligand>
</feature>
<dbReference type="Pfam" id="PF02875">
    <property type="entry name" value="Mur_ligase_C"/>
    <property type="match status" value="1"/>
</dbReference>
<comment type="subcellular location">
    <subcellularLocation>
        <location evidence="1 7 8">Cytoplasm</location>
    </subcellularLocation>
</comment>
<evidence type="ECO:0000256" key="5">
    <source>
        <dbReference type="ARBA" id="ARBA00022741"/>
    </source>
</evidence>
<evidence type="ECO:0000256" key="1">
    <source>
        <dbReference type="ARBA" id="ARBA00004496"/>
    </source>
</evidence>
<dbReference type="EMBL" id="JAAABJ010000685">
    <property type="protein sequence ID" value="NAW52290.1"/>
    <property type="molecule type" value="Genomic_DNA"/>
</dbReference>
<dbReference type="HAMAP" id="MF_00639">
    <property type="entry name" value="MurD"/>
    <property type="match status" value="1"/>
</dbReference>
<keyword evidence="4 7" id="KW-0436">Ligase</keyword>
<dbReference type="GO" id="GO:0005737">
    <property type="term" value="C:cytoplasm"/>
    <property type="evidence" value="ECO:0007669"/>
    <property type="project" value="UniProtKB-SubCell"/>
</dbReference>